<accession>A0ACC6RY38</accession>
<dbReference type="EMBL" id="JAYMRU010000131">
    <property type="protein sequence ID" value="MEM5406424.1"/>
    <property type="molecule type" value="Genomic_DNA"/>
</dbReference>
<protein>
    <submittedName>
        <fullName evidence="1">MBL fold metallo-hydrolase</fullName>
    </submittedName>
</protein>
<sequence>MMVSASDKALSRRAALFGGLCLCCAPARSRATASAAPAPMVEVAPGLHVRRGVTEDASAGNFDAIANLAFVIGRDAVAVIDPGGSLHDGRSLRLAIRARTQLPIRYVVLSHVHPDHVFGAAAFRQDGTIFVGHSELPQQLAARGAFYR</sequence>
<keyword evidence="2" id="KW-1185">Reference proteome</keyword>
<organism evidence="1 2">
    <name type="scientific">Paraburkholderia unamae</name>
    <dbReference type="NCBI Taxonomy" id="219649"/>
    <lineage>
        <taxon>Bacteria</taxon>
        <taxon>Pseudomonadati</taxon>
        <taxon>Pseudomonadota</taxon>
        <taxon>Betaproteobacteria</taxon>
        <taxon>Burkholderiales</taxon>
        <taxon>Burkholderiaceae</taxon>
        <taxon>Paraburkholderia</taxon>
    </lineage>
</organism>
<feature type="non-terminal residue" evidence="1">
    <location>
        <position position="148"/>
    </location>
</feature>
<name>A0ACC6RY38_9BURK</name>
<reference evidence="1" key="1">
    <citation type="submission" date="2024-01" db="EMBL/GenBank/DDBJ databases">
        <title>The diversity of rhizobia nodulating Mimosa spp. in eleven states of Brazil covering several biomes is determined by host plant, location, and edaphic factors.</title>
        <authorList>
            <person name="Rouws L."/>
            <person name="Barauna A."/>
            <person name="Beukes C."/>
            <person name="De Faria S.M."/>
            <person name="Gross E."/>
            <person name="Dos Reis Junior F.B."/>
            <person name="Simon M."/>
            <person name="Maluk M."/>
            <person name="Odee D.W."/>
            <person name="Kenicer G."/>
            <person name="Young J.P.W."/>
            <person name="Reis V.M."/>
            <person name="Zilli J."/>
            <person name="James E.K."/>
        </authorList>
    </citation>
    <scope>NUCLEOTIDE SEQUENCE</scope>
    <source>
        <strain evidence="1">JPY452</strain>
    </source>
</reference>
<evidence type="ECO:0000313" key="1">
    <source>
        <dbReference type="EMBL" id="MEM5406424.1"/>
    </source>
</evidence>
<gene>
    <name evidence="1" type="ORF">VSR83_41800</name>
</gene>
<proteinExistence type="predicted"/>
<comment type="caution">
    <text evidence="1">The sequence shown here is derived from an EMBL/GenBank/DDBJ whole genome shotgun (WGS) entry which is preliminary data.</text>
</comment>
<evidence type="ECO:0000313" key="2">
    <source>
        <dbReference type="Proteomes" id="UP001392318"/>
    </source>
</evidence>
<dbReference type="Proteomes" id="UP001392318">
    <property type="component" value="Unassembled WGS sequence"/>
</dbReference>